<evidence type="ECO:0000313" key="3">
    <source>
        <dbReference type="EMBL" id="MBE9396126.1"/>
    </source>
</evidence>
<feature type="chain" id="PRO_5035255854" evidence="1">
    <location>
        <begin position="26"/>
        <end position="325"/>
    </location>
</feature>
<keyword evidence="1" id="KW-0732">Signal</keyword>
<sequence>MNTLHLKRSALAALLSSGFVTSAHAADDATDTLVNIDLPTGLVQEVQNALPESANVNQEYLNTDYNPNITFQSDAHVGITFLDEGAGYRNSLGYFTFADDTFDSLSFGDIDTNNDGHVAIKELTSVSGITAGMIFNNVSETGGGGSLNAGDTVVLGGANITNVNGTDFDMTGGTTFSDGTNMGFFVLQNAWSGKKVNSWDNNKNTLAMYTVDFLNPENSASATSDNTDINARHVAMMNSLSADNDIIIGFEDLVRPYGDNDFNDAVFRIRTDPVDAMYAFVPTTQTVINMQAAPAPAMGKSMSGMALMAFGMMVMYRRRKPGKKA</sequence>
<gene>
    <name evidence="3" type="ORF">IOQ59_02500</name>
</gene>
<dbReference type="RefSeq" id="WP_193951683.1">
    <property type="nucleotide sequence ID" value="NZ_JADEYS010000002.1"/>
</dbReference>
<organism evidence="3 4">
    <name type="scientific">Pontibacterium sinense</name>
    <dbReference type="NCBI Taxonomy" id="2781979"/>
    <lineage>
        <taxon>Bacteria</taxon>
        <taxon>Pseudomonadati</taxon>
        <taxon>Pseudomonadota</taxon>
        <taxon>Gammaproteobacteria</taxon>
        <taxon>Oceanospirillales</taxon>
        <taxon>Oceanospirillaceae</taxon>
        <taxon>Pontibacterium</taxon>
    </lineage>
</organism>
<keyword evidence="4" id="KW-1185">Reference proteome</keyword>
<reference evidence="3" key="1">
    <citation type="submission" date="2020-10" db="EMBL/GenBank/DDBJ databases">
        <title>Bacterium isolated from coastal waters sediment.</title>
        <authorList>
            <person name="Chen R.-J."/>
            <person name="Lu D.-C."/>
            <person name="Zhu K.-L."/>
            <person name="Du Z.-J."/>
        </authorList>
    </citation>
    <scope>NUCLEOTIDE SEQUENCE</scope>
    <source>
        <strain evidence="3">N1Y112</strain>
    </source>
</reference>
<dbReference type="Proteomes" id="UP000640333">
    <property type="component" value="Unassembled WGS sequence"/>
</dbReference>
<comment type="caution">
    <text evidence="3">The sequence shown here is derived from an EMBL/GenBank/DDBJ whole genome shotgun (WGS) entry which is preliminary data.</text>
</comment>
<dbReference type="Pfam" id="PF13448">
    <property type="entry name" value="DUF4114"/>
    <property type="match status" value="1"/>
</dbReference>
<feature type="domain" description="DUF4114" evidence="2">
    <location>
        <begin position="176"/>
        <end position="270"/>
    </location>
</feature>
<dbReference type="AlphaFoldDB" id="A0A8J7FAJ9"/>
<accession>A0A8J7FAJ9</accession>
<name>A0A8J7FAJ9_9GAMM</name>
<feature type="signal peptide" evidence="1">
    <location>
        <begin position="1"/>
        <end position="25"/>
    </location>
</feature>
<dbReference type="EMBL" id="JADEYS010000002">
    <property type="protein sequence ID" value="MBE9396126.1"/>
    <property type="molecule type" value="Genomic_DNA"/>
</dbReference>
<dbReference type="InterPro" id="IPR025193">
    <property type="entry name" value="DUF4114"/>
</dbReference>
<evidence type="ECO:0000259" key="2">
    <source>
        <dbReference type="Pfam" id="PF13448"/>
    </source>
</evidence>
<proteinExistence type="predicted"/>
<protein>
    <submittedName>
        <fullName evidence="3">DUF4114 domain-containing protein</fullName>
    </submittedName>
</protein>
<evidence type="ECO:0000256" key="1">
    <source>
        <dbReference type="SAM" id="SignalP"/>
    </source>
</evidence>
<evidence type="ECO:0000313" key="4">
    <source>
        <dbReference type="Proteomes" id="UP000640333"/>
    </source>
</evidence>